<dbReference type="EMBL" id="CP044205">
    <property type="protein sequence ID" value="QFY41268.1"/>
    <property type="molecule type" value="Genomic_DNA"/>
</dbReference>
<evidence type="ECO:0000313" key="3">
    <source>
        <dbReference type="EMBL" id="QFY41268.1"/>
    </source>
</evidence>
<keyword evidence="2" id="KW-1133">Transmembrane helix</keyword>
<evidence type="ECO:0000256" key="2">
    <source>
        <dbReference type="SAM" id="Phobius"/>
    </source>
</evidence>
<organism evidence="3 4">
    <name type="scientific">Candidatus Methylospira mobilis</name>
    <dbReference type="NCBI Taxonomy" id="1808979"/>
    <lineage>
        <taxon>Bacteria</taxon>
        <taxon>Pseudomonadati</taxon>
        <taxon>Pseudomonadota</taxon>
        <taxon>Gammaproteobacteria</taxon>
        <taxon>Methylococcales</taxon>
        <taxon>Methylococcaceae</taxon>
        <taxon>Candidatus Methylospira</taxon>
    </lineage>
</organism>
<keyword evidence="4" id="KW-1185">Reference proteome</keyword>
<keyword evidence="2" id="KW-0812">Transmembrane</keyword>
<dbReference type="RefSeq" id="WP_153247245.1">
    <property type="nucleotide sequence ID" value="NZ_CP044205.1"/>
</dbReference>
<accession>A0A5Q0BGL7</accession>
<proteinExistence type="predicted"/>
<feature type="transmembrane region" description="Helical" evidence="2">
    <location>
        <begin position="65"/>
        <end position="83"/>
    </location>
</feature>
<keyword evidence="1" id="KW-0175">Coiled coil</keyword>
<dbReference type="Proteomes" id="UP000325755">
    <property type="component" value="Chromosome"/>
</dbReference>
<name>A0A5Q0BGL7_9GAMM</name>
<feature type="coiled-coil region" evidence="1">
    <location>
        <begin position="762"/>
        <end position="789"/>
    </location>
</feature>
<dbReference type="KEGG" id="mmob:F6R98_00435"/>
<protein>
    <submittedName>
        <fullName evidence="3">Uncharacterized protein</fullName>
    </submittedName>
</protein>
<reference evidence="3 4" key="1">
    <citation type="submission" date="2019-09" db="EMBL/GenBank/DDBJ databases">
        <title>Ecophysiology of the spiral-shaped methanotroph Methylospira mobilis as revealed by the complete genome sequence.</title>
        <authorList>
            <person name="Oshkin I.Y."/>
            <person name="Dedysh S.N."/>
            <person name="Miroshnikov K."/>
            <person name="Danilova O.V."/>
            <person name="Hakobyan A."/>
            <person name="Liesack W."/>
        </authorList>
    </citation>
    <scope>NUCLEOTIDE SEQUENCE [LARGE SCALE GENOMIC DNA]</scope>
    <source>
        <strain evidence="3 4">Shm1</strain>
    </source>
</reference>
<keyword evidence="2" id="KW-0472">Membrane</keyword>
<evidence type="ECO:0000313" key="4">
    <source>
        <dbReference type="Proteomes" id="UP000325755"/>
    </source>
</evidence>
<dbReference type="InParanoid" id="A0A5Q0BGL7"/>
<sequence>MTYISYKKASNHNQINREILQLVEEFKTEYAVCNDKFQLEVESTYKQCAGFMSFDKNKRLAKRKLAYTGIASASGALLLPVVFLGSAGILSPIIVAAVGATLAVGKNVMSSLDPSRKSNALGVLEHIANNALKAAEYSFSAQGEDMQASGFSFGLLFPGLQSRDYRQEVMNRLKDNPGGVVEQLSKYAASVSVKVAIQAYSKMTDKLAFSQEKQKLIPLALYLLLDEKDIGGRHKSLINTGVIQKSVSADVKDLKSEIDILDKKTSFAKQFAKFGNNSLYDKWFANGDERVTRNEILIEKARIISHAPEYIESLKLSFGDMFAKHVIDAVSNILPSVFTKDFNNKTQTIKVLGFANSSEHRKDFALGMYAFHAVLIKHLGTYNLASLGGFGFNNALDVKVHNALIDALATQAWVTSQAYTGVGMLGRSSQLTFTGDMWEANVFNKIAELPYIKAYFDVDVYWKKVGMAIGAIIISKHMQVKKIAEAGGNFDSKVDQALEALVKIDKGDIAQLKVSDIKQKIENDHIVEQIKKENLEKFSFVKYMKLDNNIIGAVDITDEDLYGMMATGKKPKQDSKDLIKCIGNRFKDLYSDLMNESKFKCEQYISEGLQLIGGHNAVNDSYLSRMQSEFELAGKGINSRQGPKELQDYIDGKEVKIKNFVNASNAKLKIKKTTLASAYNLSDLQSAEKEINEELVSNLKALQLGVIASASGTGSATLQSDINKAVAETLQLLAYKLGAFGKIADIKEKGISDKTTSIDHEAKRQSDDQQVMRNTINQLEARLSKLEKNP</sequence>
<dbReference type="AlphaFoldDB" id="A0A5Q0BGL7"/>
<gene>
    <name evidence="3" type="ORF">F6R98_00435</name>
</gene>
<evidence type="ECO:0000256" key="1">
    <source>
        <dbReference type="SAM" id="Coils"/>
    </source>
</evidence>